<evidence type="ECO:0000313" key="8">
    <source>
        <dbReference type="Proteomes" id="UP000317909"/>
    </source>
</evidence>
<keyword evidence="1" id="KW-0540">Nuclease</keyword>
<protein>
    <submittedName>
        <fullName evidence="7">Thermonuclease</fullName>
        <ecNumber evidence="7">3.1.31.1</ecNumber>
    </submittedName>
</protein>
<dbReference type="SMART" id="SM00318">
    <property type="entry name" value="SNc"/>
    <property type="match status" value="1"/>
</dbReference>
<dbReference type="PANTHER" id="PTHR12302:SF3">
    <property type="entry name" value="SERINE_THREONINE-PROTEIN KINASE 31"/>
    <property type="match status" value="1"/>
</dbReference>
<dbReference type="EMBL" id="CP036339">
    <property type="protein sequence ID" value="QDT72477.1"/>
    <property type="molecule type" value="Genomic_DNA"/>
</dbReference>
<evidence type="ECO:0000256" key="3">
    <source>
        <dbReference type="ARBA" id="ARBA00022801"/>
    </source>
</evidence>
<keyword evidence="3 7" id="KW-0378">Hydrolase</keyword>
<dbReference type="InterPro" id="IPR016071">
    <property type="entry name" value="Staphylococal_nuclease_OB-fold"/>
</dbReference>
<evidence type="ECO:0000256" key="4">
    <source>
        <dbReference type="SAM" id="MobiDB-lite"/>
    </source>
</evidence>
<gene>
    <name evidence="7" type="primary">nucH</name>
    <name evidence="7" type="ORF">I41_16560</name>
</gene>
<dbReference type="Gene3D" id="2.40.50.90">
    <property type="match status" value="1"/>
</dbReference>
<evidence type="ECO:0000313" key="7">
    <source>
        <dbReference type="EMBL" id="QDT72477.1"/>
    </source>
</evidence>
<evidence type="ECO:0000256" key="5">
    <source>
        <dbReference type="SAM" id="Phobius"/>
    </source>
</evidence>
<dbReference type="PANTHER" id="PTHR12302">
    <property type="entry name" value="EBNA2 BINDING PROTEIN P100"/>
    <property type="match status" value="1"/>
</dbReference>
<dbReference type="KEGG" id="llh:I41_16560"/>
<dbReference type="Proteomes" id="UP000317909">
    <property type="component" value="Chromosome"/>
</dbReference>
<feature type="region of interest" description="Disordered" evidence="4">
    <location>
        <begin position="161"/>
        <end position="181"/>
    </location>
</feature>
<feature type="transmembrane region" description="Helical" evidence="5">
    <location>
        <begin position="12"/>
        <end position="28"/>
    </location>
</feature>
<dbReference type="EC" id="3.1.31.1" evidence="7"/>
<dbReference type="PROSITE" id="PS50830">
    <property type="entry name" value="TNASE_3"/>
    <property type="match status" value="1"/>
</dbReference>
<dbReference type="GO" id="GO:1990599">
    <property type="term" value="F:3' overhang single-stranded DNA endodeoxyribonuclease activity"/>
    <property type="evidence" value="ECO:0007669"/>
    <property type="project" value="UniProtKB-EC"/>
</dbReference>
<proteinExistence type="predicted"/>
<accession>A0A517TVT2</accession>
<evidence type="ECO:0000256" key="2">
    <source>
        <dbReference type="ARBA" id="ARBA00022759"/>
    </source>
</evidence>
<feature type="domain" description="TNase-like" evidence="6">
    <location>
        <begin position="46"/>
        <end position="177"/>
    </location>
</feature>
<evidence type="ECO:0000259" key="6">
    <source>
        <dbReference type="PROSITE" id="PS50830"/>
    </source>
</evidence>
<keyword evidence="5" id="KW-0812">Transmembrane</keyword>
<dbReference type="InterPro" id="IPR035437">
    <property type="entry name" value="SNase_OB-fold_sf"/>
</dbReference>
<sequence>MGRYRRSYWRELAAGIGVALLALLRWWSGDWLEVPGAGGRQSAGLSPGIYRVERVVDGDTLLIDGRRRVRLQGVNSPETVKPDFPVEPWGPEASEFTKQFVQDAGGTMRFEIDGESVDQHGRFLAFAWNGERLLNEELVRAGLARATLGYDFSPRKKERLRKAQQEAKRAKRGIWAGRSSS</sequence>
<keyword evidence="5" id="KW-0472">Membrane</keyword>
<keyword evidence="5" id="KW-1133">Transmembrane helix</keyword>
<dbReference type="RefSeq" id="WP_145432041.1">
    <property type="nucleotide sequence ID" value="NZ_CP036339.1"/>
</dbReference>
<dbReference type="AlphaFoldDB" id="A0A517TVT2"/>
<name>A0A517TVT2_9BACT</name>
<dbReference type="Pfam" id="PF00565">
    <property type="entry name" value="SNase"/>
    <property type="match status" value="1"/>
</dbReference>
<reference evidence="7 8" key="1">
    <citation type="submission" date="2019-02" db="EMBL/GenBank/DDBJ databases">
        <title>Deep-cultivation of Planctomycetes and their phenomic and genomic characterization uncovers novel biology.</title>
        <authorList>
            <person name="Wiegand S."/>
            <person name="Jogler M."/>
            <person name="Boedeker C."/>
            <person name="Pinto D."/>
            <person name="Vollmers J."/>
            <person name="Rivas-Marin E."/>
            <person name="Kohn T."/>
            <person name="Peeters S.H."/>
            <person name="Heuer A."/>
            <person name="Rast P."/>
            <person name="Oberbeckmann S."/>
            <person name="Bunk B."/>
            <person name="Jeske O."/>
            <person name="Meyerdierks A."/>
            <person name="Storesund J.E."/>
            <person name="Kallscheuer N."/>
            <person name="Luecker S."/>
            <person name="Lage O.M."/>
            <person name="Pohl T."/>
            <person name="Merkel B.J."/>
            <person name="Hornburger P."/>
            <person name="Mueller R.-W."/>
            <person name="Bruemmer F."/>
            <person name="Labrenz M."/>
            <person name="Spormann A.M."/>
            <person name="Op den Camp H."/>
            <person name="Overmann J."/>
            <person name="Amann R."/>
            <person name="Jetten M.S.M."/>
            <person name="Mascher T."/>
            <person name="Medema M.H."/>
            <person name="Devos D.P."/>
            <person name="Kaster A.-K."/>
            <person name="Ovreas L."/>
            <person name="Rohde M."/>
            <person name="Galperin M.Y."/>
            <person name="Jogler C."/>
        </authorList>
    </citation>
    <scope>NUCLEOTIDE SEQUENCE [LARGE SCALE GENOMIC DNA]</scope>
    <source>
        <strain evidence="7 8">I41</strain>
    </source>
</reference>
<dbReference type="SUPFAM" id="SSF50199">
    <property type="entry name" value="Staphylococcal nuclease"/>
    <property type="match status" value="1"/>
</dbReference>
<keyword evidence="8" id="KW-1185">Reference proteome</keyword>
<keyword evidence="2" id="KW-0255">Endonuclease</keyword>
<organism evidence="7 8">
    <name type="scientific">Lacipirellula limnantheis</name>
    <dbReference type="NCBI Taxonomy" id="2528024"/>
    <lineage>
        <taxon>Bacteria</taxon>
        <taxon>Pseudomonadati</taxon>
        <taxon>Planctomycetota</taxon>
        <taxon>Planctomycetia</taxon>
        <taxon>Pirellulales</taxon>
        <taxon>Lacipirellulaceae</taxon>
        <taxon>Lacipirellula</taxon>
    </lineage>
</organism>
<evidence type="ECO:0000256" key="1">
    <source>
        <dbReference type="ARBA" id="ARBA00022722"/>
    </source>
</evidence>
<dbReference type="OrthoDB" id="4376109at2"/>